<dbReference type="PANTHER" id="PTHR10390:SF44">
    <property type="entry name" value="SIX HOMEOBOX 4"/>
    <property type="match status" value="1"/>
</dbReference>
<dbReference type="GO" id="GO:0003677">
    <property type="term" value="F:DNA binding"/>
    <property type="evidence" value="ECO:0007669"/>
    <property type="project" value="UniProtKB-UniRule"/>
</dbReference>
<dbReference type="Pfam" id="PF00046">
    <property type="entry name" value="Homeodomain"/>
    <property type="match status" value="1"/>
</dbReference>
<dbReference type="SMART" id="SM00389">
    <property type="entry name" value="HOX"/>
    <property type="match status" value="1"/>
</dbReference>
<dbReference type="InterPro" id="IPR001356">
    <property type="entry name" value="HD"/>
</dbReference>
<evidence type="ECO:0000256" key="6">
    <source>
        <dbReference type="RuleBase" id="RU000682"/>
    </source>
</evidence>
<accession>A0ABD2K0Y8</accession>
<evidence type="ECO:0000256" key="5">
    <source>
        <dbReference type="PROSITE-ProRule" id="PRU00108"/>
    </source>
</evidence>
<dbReference type="Pfam" id="PF16878">
    <property type="entry name" value="SIX1_SD"/>
    <property type="match status" value="1"/>
</dbReference>
<comment type="caution">
    <text evidence="8">The sequence shown here is derived from an EMBL/GenBank/DDBJ whole genome shotgun (WGS) entry which is preliminary data.</text>
</comment>
<gene>
    <name evidence="8" type="ORF">niasHS_004947</name>
</gene>
<dbReference type="Proteomes" id="UP001620645">
    <property type="component" value="Unassembled WGS sequence"/>
</dbReference>
<dbReference type="GO" id="GO:0005634">
    <property type="term" value="C:nucleus"/>
    <property type="evidence" value="ECO:0007669"/>
    <property type="project" value="UniProtKB-SubCell"/>
</dbReference>
<dbReference type="Gene3D" id="1.10.10.60">
    <property type="entry name" value="Homeodomain-like"/>
    <property type="match status" value="1"/>
</dbReference>
<proteinExistence type="predicted"/>
<keyword evidence="9" id="KW-1185">Reference proteome</keyword>
<dbReference type="EMBL" id="JBICCN010000073">
    <property type="protein sequence ID" value="KAL3096309.1"/>
    <property type="molecule type" value="Genomic_DNA"/>
</dbReference>
<sequence>MGEQSTIINAPHLATSSFGYICETFSAEEVDFICQCLFQWEDGARLVHLFAQNLRLLRHPVSSTVKKAYLFALFHQRQFDVLFRVMADNEFERRDHEDLAKLWFSAHYEEERQRKHKELVPVDKYRIRKKYPPPKSVCEEEKVYSFTKGDRRILREYFEKDKYPKTEQKLEIERKTGLSSTQIANWFKNRRQREKTDLK</sequence>
<evidence type="ECO:0000256" key="1">
    <source>
        <dbReference type="ARBA" id="ARBA00004123"/>
    </source>
</evidence>
<protein>
    <recommendedName>
        <fullName evidence="7">Homeobox domain-containing protein</fullName>
    </recommendedName>
</protein>
<keyword evidence="2 5" id="KW-0238">DNA-binding</keyword>
<dbReference type="AlphaFoldDB" id="A0ABD2K0Y8"/>
<organism evidence="8 9">
    <name type="scientific">Heterodera schachtii</name>
    <name type="common">Sugarbeet cyst nematode worm</name>
    <name type="synonym">Tylenchus schachtii</name>
    <dbReference type="NCBI Taxonomy" id="97005"/>
    <lineage>
        <taxon>Eukaryota</taxon>
        <taxon>Metazoa</taxon>
        <taxon>Ecdysozoa</taxon>
        <taxon>Nematoda</taxon>
        <taxon>Chromadorea</taxon>
        <taxon>Rhabditida</taxon>
        <taxon>Tylenchina</taxon>
        <taxon>Tylenchomorpha</taxon>
        <taxon>Tylenchoidea</taxon>
        <taxon>Heteroderidae</taxon>
        <taxon>Heteroderinae</taxon>
        <taxon>Heterodera</taxon>
    </lineage>
</organism>
<keyword evidence="3 5" id="KW-0371">Homeobox</keyword>
<evidence type="ECO:0000313" key="8">
    <source>
        <dbReference type="EMBL" id="KAL3096309.1"/>
    </source>
</evidence>
<dbReference type="CDD" id="cd00086">
    <property type="entry name" value="homeodomain"/>
    <property type="match status" value="1"/>
</dbReference>
<comment type="subcellular location">
    <subcellularLocation>
        <location evidence="1 5 6">Nucleus</location>
    </subcellularLocation>
</comment>
<dbReference type="PANTHER" id="PTHR10390">
    <property type="entry name" value="HOMEOBOX PROTEIN SIX"/>
    <property type="match status" value="1"/>
</dbReference>
<dbReference type="PROSITE" id="PS50071">
    <property type="entry name" value="HOMEOBOX_2"/>
    <property type="match status" value="1"/>
</dbReference>
<reference evidence="8 9" key="1">
    <citation type="submission" date="2024-10" db="EMBL/GenBank/DDBJ databases">
        <authorList>
            <person name="Kim D."/>
        </authorList>
    </citation>
    <scope>NUCLEOTIDE SEQUENCE [LARGE SCALE GENOMIC DNA]</scope>
    <source>
        <strain evidence="8">Taebaek</strain>
    </source>
</reference>
<keyword evidence="4 5" id="KW-0539">Nucleus</keyword>
<dbReference type="InterPro" id="IPR031701">
    <property type="entry name" value="SIX1_SD"/>
</dbReference>
<dbReference type="SUPFAM" id="SSF46689">
    <property type="entry name" value="Homeodomain-like"/>
    <property type="match status" value="1"/>
</dbReference>
<evidence type="ECO:0000256" key="2">
    <source>
        <dbReference type="ARBA" id="ARBA00023125"/>
    </source>
</evidence>
<evidence type="ECO:0000256" key="4">
    <source>
        <dbReference type="ARBA" id="ARBA00023242"/>
    </source>
</evidence>
<name>A0ABD2K0Y8_HETSC</name>
<feature type="domain" description="Homeobox" evidence="7">
    <location>
        <begin position="137"/>
        <end position="197"/>
    </location>
</feature>
<feature type="DNA-binding region" description="Homeobox" evidence="5">
    <location>
        <begin position="139"/>
        <end position="198"/>
    </location>
</feature>
<evidence type="ECO:0000259" key="7">
    <source>
        <dbReference type="PROSITE" id="PS50071"/>
    </source>
</evidence>
<dbReference type="InterPro" id="IPR009057">
    <property type="entry name" value="Homeodomain-like_sf"/>
</dbReference>
<evidence type="ECO:0000256" key="3">
    <source>
        <dbReference type="ARBA" id="ARBA00023155"/>
    </source>
</evidence>
<evidence type="ECO:0000313" key="9">
    <source>
        <dbReference type="Proteomes" id="UP001620645"/>
    </source>
</evidence>